<accession>A0ABY4EJ31</accession>
<gene>
    <name evidence="2" type="ORF">MUN89_00145</name>
</gene>
<keyword evidence="3" id="KW-1185">Reference proteome</keyword>
<name>A0ABY4EJ31_9BACI</name>
<evidence type="ECO:0000313" key="2">
    <source>
        <dbReference type="EMBL" id="UOQ44445.1"/>
    </source>
</evidence>
<organism evidence="2 3">
    <name type="scientific">Halobacillus salinarum</name>
    <dbReference type="NCBI Taxonomy" id="2932257"/>
    <lineage>
        <taxon>Bacteria</taxon>
        <taxon>Bacillati</taxon>
        <taxon>Bacillota</taxon>
        <taxon>Bacilli</taxon>
        <taxon>Bacillales</taxon>
        <taxon>Bacillaceae</taxon>
        <taxon>Halobacillus</taxon>
    </lineage>
</organism>
<evidence type="ECO:0000256" key="1">
    <source>
        <dbReference type="SAM" id="MobiDB-lite"/>
    </source>
</evidence>
<evidence type="ECO:0000313" key="3">
    <source>
        <dbReference type="Proteomes" id="UP000831787"/>
    </source>
</evidence>
<protein>
    <submittedName>
        <fullName evidence="2">Uncharacterized protein</fullName>
    </submittedName>
</protein>
<dbReference type="RefSeq" id="WP_244710413.1">
    <property type="nucleotide sequence ID" value="NZ_CP095073.1"/>
</dbReference>
<sequence length="94" mass="10667">MNFELTFQPESGKLKRSIAPPSHVSMNEEERTRGYVHLRNDLGKEADAAFGGGNKKMTLFVKQRMLTDASKLTIQFDRTTFMHNIQKSFSTPSS</sequence>
<dbReference type="EMBL" id="CP095073">
    <property type="protein sequence ID" value="UOQ44445.1"/>
    <property type="molecule type" value="Genomic_DNA"/>
</dbReference>
<reference evidence="2 3" key="1">
    <citation type="submission" date="2022-04" db="EMBL/GenBank/DDBJ databases">
        <title>Halobacillus sp. isolated from saltern.</title>
        <authorList>
            <person name="Won M."/>
            <person name="Lee C.-M."/>
            <person name="Woen H.-Y."/>
            <person name="Kwon S.-W."/>
        </authorList>
    </citation>
    <scope>NUCLEOTIDE SEQUENCE [LARGE SCALE GENOMIC DNA]</scope>
    <source>
        <strain evidence="2 3">SSBR10-3</strain>
    </source>
</reference>
<dbReference type="Proteomes" id="UP000831787">
    <property type="component" value="Chromosome"/>
</dbReference>
<feature type="region of interest" description="Disordered" evidence="1">
    <location>
        <begin position="1"/>
        <end position="30"/>
    </location>
</feature>
<proteinExistence type="predicted"/>